<reference evidence="2" key="1">
    <citation type="journal article" date="2021" name="Int. J. Syst. Evol. Microbiol.">
        <title>Bradyrhizobium septentrionale sp. nov. (sv. septentrionale) and Bradyrhizobium quebecense sp. nov. (sv. septentrionale) associated with legumes native to Canada possess rearranged symbiosis genes and numerous insertion sequences.</title>
        <authorList>
            <person name="Bromfield E.S.P."/>
            <person name="Cloutier S."/>
        </authorList>
    </citation>
    <scope>NUCLEOTIDE SEQUENCE</scope>
    <source>
        <strain evidence="2">5S5</strain>
    </source>
</reference>
<dbReference type="RefSeq" id="WP_224496826.1">
    <property type="nucleotide sequence ID" value="NZ_CP088285.1"/>
</dbReference>
<evidence type="ECO:0000313" key="2">
    <source>
        <dbReference type="EMBL" id="WXC83609.1"/>
    </source>
</evidence>
<gene>
    <name evidence="2" type="ORF">WDK88_19530</name>
</gene>
<keyword evidence="2" id="KW-0378">Hydrolase</keyword>
<sequence length="381" mass="41372">MKRMMQSLDPTTKLDRRSVLAGLGASLIAPRVASAQPTADEIARRLTQAESAGRISGLHALLVTRGGRLVFEHYGKGDDEAEGRGPLANVVFGPDVPHDLRSVSKSVIGLAYGIALAAGKVPPPEAKLYDQFPQYADLAREAGRDRITIHHVLSMTLGLEWDELTVPYGDDPRNSEIAMEASPDRFRFILERPIVAEPGTKWTYCGGATAILGRLISNGTGEDLLAYCRRVLFDPLGFGPVDWAKGVGDGQYRAASGLRLLPRDLLKIGELVRAGGAWGGRQIVPRDWLTRVLAPAVVMENGGRYGYQWYLGASFAAVLPHPERWAAGIGWGGQRLYVFPALDLVVAQYCGNYDKPTAEQRRINDAIIDEVVLSGILAAHP</sequence>
<dbReference type="EC" id="3.-.-.-" evidence="2"/>
<dbReference type="GO" id="GO:0016787">
    <property type="term" value="F:hydrolase activity"/>
    <property type="evidence" value="ECO:0007669"/>
    <property type="project" value="UniProtKB-KW"/>
</dbReference>
<dbReference type="PANTHER" id="PTHR43283:SF7">
    <property type="entry name" value="BETA-LACTAMASE-RELATED DOMAIN-CONTAINING PROTEIN"/>
    <property type="match status" value="1"/>
</dbReference>
<accession>A0ABZ2P8R4</accession>
<dbReference type="Gene3D" id="3.40.710.10">
    <property type="entry name" value="DD-peptidase/beta-lactamase superfamily"/>
    <property type="match status" value="1"/>
</dbReference>
<dbReference type="Pfam" id="PF00144">
    <property type="entry name" value="Beta-lactamase"/>
    <property type="match status" value="1"/>
</dbReference>
<reference evidence="2" key="2">
    <citation type="submission" date="2024-03" db="EMBL/GenBank/DDBJ databases">
        <authorList>
            <person name="Bromfield E.S.P."/>
            <person name="Cloutier S."/>
        </authorList>
    </citation>
    <scope>NUCLEOTIDE SEQUENCE</scope>
    <source>
        <strain evidence="2">5S5</strain>
    </source>
</reference>
<dbReference type="Proteomes" id="UP001432046">
    <property type="component" value="Chromosome"/>
</dbReference>
<feature type="domain" description="Beta-lactamase-related" evidence="1">
    <location>
        <begin position="52"/>
        <end position="356"/>
    </location>
</feature>
<keyword evidence="3" id="KW-1185">Reference proteome</keyword>
<proteinExistence type="predicted"/>
<dbReference type="InterPro" id="IPR050789">
    <property type="entry name" value="Diverse_Enzym_Activities"/>
</dbReference>
<protein>
    <submittedName>
        <fullName evidence="2">Serine hydrolase</fullName>
        <ecNumber evidence="2">3.-.-.-</ecNumber>
    </submittedName>
</protein>
<dbReference type="SUPFAM" id="SSF56601">
    <property type="entry name" value="beta-lactamase/transpeptidase-like"/>
    <property type="match status" value="1"/>
</dbReference>
<dbReference type="EMBL" id="CP147711">
    <property type="protein sequence ID" value="WXC83609.1"/>
    <property type="molecule type" value="Genomic_DNA"/>
</dbReference>
<organism evidence="2 3">
    <name type="scientific">Bradyrhizobium septentrionale</name>
    <dbReference type="NCBI Taxonomy" id="1404411"/>
    <lineage>
        <taxon>Bacteria</taxon>
        <taxon>Pseudomonadati</taxon>
        <taxon>Pseudomonadota</taxon>
        <taxon>Alphaproteobacteria</taxon>
        <taxon>Hyphomicrobiales</taxon>
        <taxon>Nitrobacteraceae</taxon>
        <taxon>Bradyrhizobium</taxon>
    </lineage>
</organism>
<name>A0ABZ2P8R4_9BRAD</name>
<dbReference type="InterPro" id="IPR012338">
    <property type="entry name" value="Beta-lactam/transpept-like"/>
</dbReference>
<evidence type="ECO:0000313" key="3">
    <source>
        <dbReference type="Proteomes" id="UP001432046"/>
    </source>
</evidence>
<dbReference type="InterPro" id="IPR001466">
    <property type="entry name" value="Beta-lactam-related"/>
</dbReference>
<evidence type="ECO:0000259" key="1">
    <source>
        <dbReference type="Pfam" id="PF00144"/>
    </source>
</evidence>
<dbReference type="PANTHER" id="PTHR43283">
    <property type="entry name" value="BETA-LACTAMASE-RELATED"/>
    <property type="match status" value="1"/>
</dbReference>